<dbReference type="Proteomes" id="UP000295146">
    <property type="component" value="Unassembled WGS sequence"/>
</dbReference>
<dbReference type="InterPro" id="IPR023828">
    <property type="entry name" value="Peptidase_S8_Ser-AS"/>
</dbReference>
<reference evidence="11 12" key="1">
    <citation type="submission" date="2019-03" db="EMBL/GenBank/DDBJ databases">
        <title>Genomic Encyclopedia of Type Strains, Phase III (KMG-III): the genomes of soil and plant-associated and newly described type strains.</title>
        <authorList>
            <person name="Whitman W."/>
        </authorList>
    </citation>
    <scope>NUCLEOTIDE SEQUENCE [LARGE SCALE GENOMIC DNA]</scope>
    <source>
        <strain evidence="11 12">VKM Ac-2573</strain>
    </source>
</reference>
<feature type="active site" description="Charge relay system" evidence="6">
    <location>
        <position position="172"/>
    </location>
</feature>
<evidence type="ECO:0000313" key="12">
    <source>
        <dbReference type="Proteomes" id="UP000295146"/>
    </source>
</evidence>
<dbReference type="PROSITE" id="PS00137">
    <property type="entry name" value="SUBTILASE_HIS"/>
    <property type="match status" value="1"/>
</dbReference>
<dbReference type="GO" id="GO:0004252">
    <property type="term" value="F:serine-type endopeptidase activity"/>
    <property type="evidence" value="ECO:0007669"/>
    <property type="project" value="UniProtKB-UniRule"/>
</dbReference>
<comment type="similarity">
    <text evidence="1 6 7">Belongs to the peptidase S8 family.</text>
</comment>
<dbReference type="PANTHER" id="PTHR43806">
    <property type="entry name" value="PEPTIDASE S8"/>
    <property type="match status" value="1"/>
</dbReference>
<evidence type="ECO:0000256" key="5">
    <source>
        <dbReference type="ARBA" id="ARBA00022825"/>
    </source>
</evidence>
<dbReference type="SUPFAM" id="SSF52743">
    <property type="entry name" value="Subtilisin-like"/>
    <property type="match status" value="1"/>
</dbReference>
<dbReference type="InterPro" id="IPR022398">
    <property type="entry name" value="Peptidase_S8_His-AS"/>
</dbReference>
<dbReference type="Gene3D" id="3.40.50.200">
    <property type="entry name" value="Peptidase S8/S53 domain"/>
    <property type="match status" value="1"/>
</dbReference>
<keyword evidence="12" id="KW-1185">Reference proteome</keyword>
<dbReference type="EMBL" id="SODP01000001">
    <property type="protein sequence ID" value="TDW74963.1"/>
    <property type="molecule type" value="Genomic_DNA"/>
</dbReference>
<evidence type="ECO:0000259" key="10">
    <source>
        <dbReference type="Pfam" id="PF22148"/>
    </source>
</evidence>
<feature type="domain" description="Fervidolysin-like N-terminal prodomain" evidence="10">
    <location>
        <begin position="25"/>
        <end position="94"/>
    </location>
</feature>
<evidence type="ECO:0000259" key="9">
    <source>
        <dbReference type="Pfam" id="PF13205"/>
    </source>
</evidence>
<organism evidence="11 12">
    <name type="scientific">Kribbella pratensis</name>
    <dbReference type="NCBI Taxonomy" id="2512112"/>
    <lineage>
        <taxon>Bacteria</taxon>
        <taxon>Bacillati</taxon>
        <taxon>Actinomycetota</taxon>
        <taxon>Actinomycetes</taxon>
        <taxon>Propionibacteriales</taxon>
        <taxon>Kribbellaceae</taxon>
        <taxon>Kribbella</taxon>
    </lineage>
</organism>
<dbReference type="InterPro" id="IPR032812">
    <property type="entry name" value="SbsA_Ig"/>
</dbReference>
<dbReference type="PROSITE" id="PS51892">
    <property type="entry name" value="SUBTILASE"/>
    <property type="match status" value="1"/>
</dbReference>
<evidence type="ECO:0000256" key="1">
    <source>
        <dbReference type="ARBA" id="ARBA00011073"/>
    </source>
</evidence>
<dbReference type="InterPro" id="IPR023827">
    <property type="entry name" value="Peptidase_S8_Asp-AS"/>
</dbReference>
<feature type="domain" description="Peptidase S8/S53" evidence="8">
    <location>
        <begin position="133"/>
        <end position="379"/>
    </location>
</feature>
<evidence type="ECO:0000256" key="3">
    <source>
        <dbReference type="ARBA" id="ARBA00022729"/>
    </source>
</evidence>
<dbReference type="InterPro" id="IPR015500">
    <property type="entry name" value="Peptidase_S8_subtilisin-rel"/>
</dbReference>
<evidence type="ECO:0000313" key="11">
    <source>
        <dbReference type="EMBL" id="TDW74963.1"/>
    </source>
</evidence>
<feature type="active site" description="Charge relay system" evidence="6">
    <location>
        <position position="139"/>
    </location>
</feature>
<protein>
    <submittedName>
        <fullName evidence="11">Subtilisin family serine protease</fullName>
    </submittedName>
</protein>
<dbReference type="Pfam" id="PF00082">
    <property type="entry name" value="Peptidase_S8"/>
    <property type="match status" value="1"/>
</dbReference>
<dbReference type="Pfam" id="PF13205">
    <property type="entry name" value="Big_5"/>
    <property type="match status" value="1"/>
</dbReference>
<keyword evidence="2 6" id="KW-0645">Protease</keyword>
<dbReference type="InterPro" id="IPR054399">
    <property type="entry name" value="Fervidolysin-like_N_prodom"/>
</dbReference>
<proteinExistence type="inferred from homology"/>
<evidence type="ECO:0000256" key="2">
    <source>
        <dbReference type="ARBA" id="ARBA00022670"/>
    </source>
</evidence>
<dbReference type="PROSITE" id="PS00138">
    <property type="entry name" value="SUBTILASE_SER"/>
    <property type="match status" value="1"/>
</dbReference>
<keyword evidence="4 6" id="KW-0378">Hydrolase</keyword>
<dbReference type="PANTHER" id="PTHR43806:SF11">
    <property type="entry name" value="CEREVISIN-RELATED"/>
    <property type="match status" value="1"/>
</dbReference>
<dbReference type="InterPro" id="IPR036852">
    <property type="entry name" value="Peptidase_S8/S53_dom_sf"/>
</dbReference>
<evidence type="ECO:0000256" key="7">
    <source>
        <dbReference type="RuleBase" id="RU003355"/>
    </source>
</evidence>
<name>A0A4R8CKA3_9ACTN</name>
<feature type="active site" description="Charge relay system" evidence="6">
    <location>
        <position position="331"/>
    </location>
</feature>
<dbReference type="InterPro" id="IPR000209">
    <property type="entry name" value="Peptidase_S8/S53_dom"/>
</dbReference>
<evidence type="ECO:0000256" key="4">
    <source>
        <dbReference type="ARBA" id="ARBA00022801"/>
    </source>
</evidence>
<evidence type="ECO:0000259" key="8">
    <source>
        <dbReference type="Pfam" id="PF00082"/>
    </source>
</evidence>
<dbReference type="InterPro" id="IPR050131">
    <property type="entry name" value="Peptidase_S8_subtilisin-like"/>
</dbReference>
<feature type="domain" description="SbsA Ig-like" evidence="9">
    <location>
        <begin position="545"/>
        <end position="638"/>
    </location>
</feature>
<keyword evidence="5 6" id="KW-0720">Serine protease</keyword>
<evidence type="ECO:0000256" key="6">
    <source>
        <dbReference type="PROSITE-ProRule" id="PRU01240"/>
    </source>
</evidence>
<dbReference type="Pfam" id="PF22148">
    <property type="entry name" value="Fervidolysin_NPro-like"/>
    <property type="match status" value="1"/>
</dbReference>
<sequence length="927" mass="96380">MTVTGSSGQAAEPRPARFGLAAGVSKPVYDQSSVVVKFKAGATSAARKQALGRSAGRASDSITHDVVKVTGSEPATDLLKKLRADPSVELASLNYIRKASATPNDELYAANQKYLPTVRMPQAWDVTKTAGSQTVAVLDTGVDAGHPDLVGRTVPGYNVLAPGTAPVDDNFHGTFVAGVIAANTGNAAGIAGVAWNAKVQPVKVLDQYGEGTDDEIIAGINWATSHGARVINMSLGGPGDNPILHDAVDNAVAKGVVVVVSAGNSGDNVPQFPAAYPEALTVGATDDNGSLTGFSSYGDWVDLAAPGFDIASTVPRALAPNFPYGLASGTSFSAPIVAGVAALVRNKYPAFTPAQVVAQLKATARDAGPRGIDPYYGAGILDAYGALGGTWTSEFPSAAPDGNDYPAKASPINGNAITGSIDSEGDVDWYKIDSPARNAVVTVTSPEYSSADYAQNMGPVVSVYDRDLRIIGAAQTPSPKLDDEGHEVIGSLDAATNVNLIDGTTYIAVRSYNGSHDSRPYLLTIGDSTTYGNATGDGVWIRDASVASLSTNVPLDIAPRVTFGRSVPPGVITSDTVRLINGKTGASVATNLSYDTDTQTVTLIPTAPLLDNTPYRIWIGAIQDADSRYFTGYSSWFRTVDNAPQPVGSFTGTGAYLGATLTWKVPPTTDLDQVIIRRNVGNTAPSLSTGTLVYAGTGAAVKTTGLANATTYTFAAWVRDRSGKLSSGAVARLTGTKTAAGLKSTSVTYGAAVTLKGTMLKIDNKPVPGTPVALYWRPKNVATFKLLTTLKTTSTGAVSFTYKPSVSSVLAIAYLGSTELMGSRSANLLVEVKPTISAAISPTTIALGATTKFYGAVRPAHAGQPVYLQQYINRTWKTLANVKLTMTGSYAFGIRPRTRGTYAYRTVFTADADHAQAISVAKAVTVR</sequence>
<dbReference type="GO" id="GO:0006508">
    <property type="term" value="P:proteolysis"/>
    <property type="evidence" value="ECO:0007669"/>
    <property type="project" value="UniProtKB-KW"/>
</dbReference>
<comment type="caution">
    <text evidence="11">The sequence shown here is derived from an EMBL/GenBank/DDBJ whole genome shotgun (WGS) entry which is preliminary data.</text>
</comment>
<gene>
    <name evidence="11" type="ORF">EV653_0073</name>
</gene>
<dbReference type="AlphaFoldDB" id="A0A4R8CKA3"/>
<keyword evidence="3" id="KW-0732">Signal</keyword>
<dbReference type="PROSITE" id="PS00136">
    <property type="entry name" value="SUBTILASE_ASP"/>
    <property type="match status" value="1"/>
</dbReference>
<dbReference type="Gene3D" id="2.60.120.380">
    <property type="match status" value="1"/>
</dbReference>
<dbReference type="PRINTS" id="PR00723">
    <property type="entry name" value="SUBTILISIN"/>
</dbReference>
<accession>A0A4R8CKA3</accession>